<dbReference type="EMBL" id="LNYL01000048">
    <property type="protein sequence ID" value="KTD24893.1"/>
    <property type="molecule type" value="Genomic_DNA"/>
</dbReference>
<dbReference type="AlphaFoldDB" id="A0A0W0VY23"/>
<sequence>MTRISKAIEAGNINEIRQILSDRDENGVPYEDINNVHNGLTGAQTGVWYTLSCLYHSSTLKPEIACSIIDEFLNVQDDAGNPVIDLNSNHNLIEILRRIFDLYAAGKIFSSTANYLVDRVVNLRKKNGSSAYDFTTGELEDASLIAAVLTNDAHLVRTLLNLRNPDEVRTLDVNYKVDWTWDEPTALDVAYTGWFNTNKTHEDFTPNNEIIMLLKSAGARRASEILFPVVVRDLAEDLHESIKVLRELENENRVADPKGEDELTRLNSRLYSSVDASNVYAQEWRLIQEMRRRIQKIPADISHRQKFIRYFNESVDKLETAAQFYSPGKKLPYFYKEKPWSKLINEYYFVNSFNHSIERAFEGDIGELLNSKNITQKLKQSANQLVVTAEEQQFDYLDKIGVPAESVSAIPLYLKSNIIKLASIISSMQNYVIELDENGRVIDAKKLAQLANQLEMRVTQFILNGNFTETDCSCFVNCCTYLVESFELNNRNTGKIAAFFIDILKYLGGILKLDVIESVFRKDGLSFFSEKTCREQRKNQVLDELNLIKNSAAL</sequence>
<gene>
    <name evidence="1" type="ORF">Lmac_2430</name>
</gene>
<comment type="caution">
    <text evidence="1">The sequence shown here is derived from an EMBL/GenBank/DDBJ whole genome shotgun (WGS) entry which is preliminary data.</text>
</comment>
<proteinExistence type="predicted"/>
<evidence type="ECO:0000313" key="2">
    <source>
        <dbReference type="Proteomes" id="UP000054908"/>
    </source>
</evidence>
<dbReference type="PATRIC" id="fig|466.6.peg.2584"/>
<protein>
    <submittedName>
        <fullName evidence="1">Uncharacterized protein</fullName>
    </submittedName>
</protein>
<reference evidence="1 2" key="1">
    <citation type="submission" date="2015-11" db="EMBL/GenBank/DDBJ databases">
        <title>Genomic analysis of 38 Legionella species identifies large and diverse effector repertoires.</title>
        <authorList>
            <person name="Burstein D."/>
            <person name="Amaro F."/>
            <person name="Zusman T."/>
            <person name="Lifshitz Z."/>
            <person name="Cohen O."/>
            <person name="Gilbert J.A."/>
            <person name="Pupko T."/>
            <person name="Shuman H.A."/>
            <person name="Segal G."/>
        </authorList>
    </citation>
    <scope>NUCLEOTIDE SEQUENCE [LARGE SCALE GENOMIC DNA]</scope>
    <source>
        <strain evidence="1 2">PX-1-G2-E2</strain>
    </source>
</reference>
<keyword evidence="2" id="KW-1185">Reference proteome</keyword>
<evidence type="ECO:0000313" key="1">
    <source>
        <dbReference type="EMBL" id="KTD24893.1"/>
    </source>
</evidence>
<name>A0A0W0VY23_9GAMM</name>
<dbReference type="Proteomes" id="UP000054908">
    <property type="component" value="Unassembled WGS sequence"/>
</dbReference>
<accession>A0A0W0VY23</accession>
<dbReference type="STRING" id="466.Lmac_2430"/>
<organism evidence="1 2">
    <name type="scientific">Legionella maceachernii</name>
    <dbReference type="NCBI Taxonomy" id="466"/>
    <lineage>
        <taxon>Bacteria</taxon>
        <taxon>Pseudomonadati</taxon>
        <taxon>Pseudomonadota</taxon>
        <taxon>Gammaproteobacteria</taxon>
        <taxon>Legionellales</taxon>
        <taxon>Legionellaceae</taxon>
        <taxon>Legionella</taxon>
    </lineage>
</organism>
<dbReference type="RefSeq" id="WP_058453134.1">
    <property type="nucleotide sequence ID" value="NZ_CAAAIB010000014.1"/>
</dbReference>